<keyword evidence="1" id="KW-0472">Membrane</keyword>
<comment type="caution">
    <text evidence="2">The sequence shown here is derived from an EMBL/GenBank/DDBJ whole genome shotgun (WGS) entry which is preliminary data.</text>
</comment>
<feature type="transmembrane region" description="Helical" evidence="1">
    <location>
        <begin position="52"/>
        <end position="73"/>
    </location>
</feature>
<evidence type="ECO:0000313" key="3">
    <source>
        <dbReference type="Proteomes" id="UP000051131"/>
    </source>
</evidence>
<dbReference type="EMBL" id="AYZE01000008">
    <property type="protein sequence ID" value="KRM92141.1"/>
    <property type="molecule type" value="Genomic_DNA"/>
</dbReference>
<dbReference type="AlphaFoldDB" id="A0A0R2CKI4"/>
<evidence type="ECO:0008006" key="4">
    <source>
        <dbReference type="Google" id="ProtNLM"/>
    </source>
</evidence>
<gene>
    <name evidence="2" type="ORF">FC80_GL000324</name>
</gene>
<dbReference type="PATRIC" id="fig|1423729.3.peg.327"/>
<keyword evidence="1" id="KW-0812">Transmembrane</keyword>
<feature type="transmembrane region" description="Helical" evidence="1">
    <location>
        <begin position="28"/>
        <end position="46"/>
    </location>
</feature>
<accession>A0A0R2CKI4</accession>
<dbReference type="RefSeq" id="WP_057828605.1">
    <property type="nucleotide sequence ID" value="NZ_AYZE01000008.1"/>
</dbReference>
<dbReference type="OrthoDB" id="2152137at2"/>
<protein>
    <recommendedName>
        <fullName evidence="4">Integral membrane protein</fullName>
    </recommendedName>
</protein>
<proteinExistence type="predicted"/>
<organism evidence="2 3">
    <name type="scientific">Liquorilactobacillus cacaonum DSM 21116</name>
    <dbReference type="NCBI Taxonomy" id="1423729"/>
    <lineage>
        <taxon>Bacteria</taxon>
        <taxon>Bacillati</taxon>
        <taxon>Bacillota</taxon>
        <taxon>Bacilli</taxon>
        <taxon>Lactobacillales</taxon>
        <taxon>Lactobacillaceae</taxon>
        <taxon>Liquorilactobacillus</taxon>
    </lineage>
</organism>
<dbReference type="Proteomes" id="UP000051131">
    <property type="component" value="Unassembled WGS sequence"/>
</dbReference>
<dbReference type="STRING" id="1423729.FC80_GL000324"/>
<name>A0A0R2CKI4_9LACO</name>
<sequence length="96" mass="10906">MTDLKGLIFGMIVVAVIYVLERYLPKWFGAVPGILFLILMIYVFVVKGKGQIIEILVVLVVGEAILNGIWMQVLEARKIKAQKELEKMKAKDNMQK</sequence>
<evidence type="ECO:0000313" key="2">
    <source>
        <dbReference type="EMBL" id="KRM92141.1"/>
    </source>
</evidence>
<reference evidence="2 3" key="1">
    <citation type="journal article" date="2015" name="Genome Announc.">
        <title>Expanding the biotechnology potential of lactobacilli through comparative genomics of 213 strains and associated genera.</title>
        <authorList>
            <person name="Sun Z."/>
            <person name="Harris H.M."/>
            <person name="McCann A."/>
            <person name="Guo C."/>
            <person name="Argimon S."/>
            <person name="Zhang W."/>
            <person name="Yang X."/>
            <person name="Jeffery I.B."/>
            <person name="Cooney J.C."/>
            <person name="Kagawa T.F."/>
            <person name="Liu W."/>
            <person name="Song Y."/>
            <person name="Salvetti E."/>
            <person name="Wrobel A."/>
            <person name="Rasinkangas P."/>
            <person name="Parkhill J."/>
            <person name="Rea M.C."/>
            <person name="O'Sullivan O."/>
            <person name="Ritari J."/>
            <person name="Douillard F.P."/>
            <person name="Paul Ross R."/>
            <person name="Yang R."/>
            <person name="Briner A.E."/>
            <person name="Felis G.E."/>
            <person name="de Vos W.M."/>
            <person name="Barrangou R."/>
            <person name="Klaenhammer T.R."/>
            <person name="Caufield P.W."/>
            <person name="Cui Y."/>
            <person name="Zhang H."/>
            <person name="O'Toole P.W."/>
        </authorList>
    </citation>
    <scope>NUCLEOTIDE SEQUENCE [LARGE SCALE GENOMIC DNA]</scope>
    <source>
        <strain evidence="2 3">DSM 21116</strain>
    </source>
</reference>
<keyword evidence="1" id="KW-1133">Transmembrane helix</keyword>
<keyword evidence="3" id="KW-1185">Reference proteome</keyword>
<evidence type="ECO:0000256" key="1">
    <source>
        <dbReference type="SAM" id="Phobius"/>
    </source>
</evidence>
<feature type="transmembrane region" description="Helical" evidence="1">
    <location>
        <begin position="6"/>
        <end position="21"/>
    </location>
</feature>